<sequence length="92" mass="10166">MWWPRVEGCSGVAGRFLVGCDKDKAEAACKQTASDTPSTHGGRAAFRIGSLNKFCQLWRICAPRRVPGHMPGFSFALFYNETVKPSTDLDRT</sequence>
<evidence type="ECO:0000313" key="1">
    <source>
        <dbReference type="EMBL" id="DAF94668.1"/>
    </source>
</evidence>
<name>A0A8S5UJR2_9CAUD</name>
<accession>A0A8S5UJR2</accession>
<organism evidence="1">
    <name type="scientific">Siphoviridae sp. ctvph17</name>
    <dbReference type="NCBI Taxonomy" id="2825724"/>
    <lineage>
        <taxon>Viruses</taxon>
        <taxon>Duplodnaviria</taxon>
        <taxon>Heunggongvirae</taxon>
        <taxon>Uroviricota</taxon>
        <taxon>Caudoviricetes</taxon>
    </lineage>
</organism>
<protein>
    <submittedName>
        <fullName evidence="1">Uncharacterized protein</fullName>
    </submittedName>
</protein>
<proteinExistence type="predicted"/>
<dbReference type="EMBL" id="BK016095">
    <property type="protein sequence ID" value="DAF94668.1"/>
    <property type="molecule type" value="Genomic_DNA"/>
</dbReference>
<reference evidence="1" key="1">
    <citation type="journal article" date="2021" name="Proc. Natl. Acad. Sci. U.S.A.">
        <title>A Catalog of Tens of Thousands of Viruses from Human Metagenomes Reveals Hidden Associations with Chronic Diseases.</title>
        <authorList>
            <person name="Tisza M.J."/>
            <person name="Buck C.B."/>
        </authorList>
    </citation>
    <scope>NUCLEOTIDE SEQUENCE</scope>
    <source>
        <strain evidence="1">Ctvph17</strain>
    </source>
</reference>